<sequence>MVFINEIMHMLFKEEEEQILVASEMIHINTEFDKQDHHGDNESTSSIPITRSFIELIEKNSMDKSMQINEWLNTSIPSFDTVFD</sequence>
<reference evidence="1" key="1">
    <citation type="submission" date="2021-02" db="EMBL/GenBank/DDBJ databases">
        <authorList>
            <person name="Nowell W R."/>
        </authorList>
    </citation>
    <scope>NUCLEOTIDE SEQUENCE</scope>
</reference>
<name>A0A813Z497_9BILA</name>
<dbReference type="OrthoDB" id="10559607at2759"/>
<dbReference type="EMBL" id="CAJNON010000060">
    <property type="protein sequence ID" value="CAF0893087.1"/>
    <property type="molecule type" value="Genomic_DNA"/>
</dbReference>
<accession>A0A813Z497</accession>
<protein>
    <submittedName>
        <fullName evidence="1">Uncharacterized protein</fullName>
    </submittedName>
</protein>
<organism evidence="1 2">
    <name type="scientific">Adineta steineri</name>
    <dbReference type="NCBI Taxonomy" id="433720"/>
    <lineage>
        <taxon>Eukaryota</taxon>
        <taxon>Metazoa</taxon>
        <taxon>Spiralia</taxon>
        <taxon>Gnathifera</taxon>
        <taxon>Rotifera</taxon>
        <taxon>Eurotatoria</taxon>
        <taxon>Bdelloidea</taxon>
        <taxon>Adinetida</taxon>
        <taxon>Adinetidae</taxon>
        <taxon>Adineta</taxon>
    </lineage>
</organism>
<dbReference type="AlphaFoldDB" id="A0A813Z497"/>
<gene>
    <name evidence="1" type="ORF">VCS650_LOCUS8885</name>
</gene>
<proteinExistence type="predicted"/>
<evidence type="ECO:0000313" key="1">
    <source>
        <dbReference type="EMBL" id="CAF0893087.1"/>
    </source>
</evidence>
<dbReference type="Proteomes" id="UP000663891">
    <property type="component" value="Unassembled WGS sequence"/>
</dbReference>
<comment type="caution">
    <text evidence="1">The sequence shown here is derived from an EMBL/GenBank/DDBJ whole genome shotgun (WGS) entry which is preliminary data.</text>
</comment>
<evidence type="ECO:0000313" key="2">
    <source>
        <dbReference type="Proteomes" id="UP000663891"/>
    </source>
</evidence>